<evidence type="ECO:0000313" key="1">
    <source>
        <dbReference type="EMBL" id="PIO56698.1"/>
    </source>
</evidence>
<accession>A0A2G9TFN0</accession>
<keyword evidence="2" id="KW-1185">Reference proteome</keyword>
<evidence type="ECO:0000313" key="2">
    <source>
        <dbReference type="Proteomes" id="UP000230423"/>
    </source>
</evidence>
<dbReference type="AlphaFoldDB" id="A0A2G9TFN0"/>
<dbReference type="EMBL" id="KZ373508">
    <property type="protein sequence ID" value="PIO56698.1"/>
    <property type="molecule type" value="Genomic_DNA"/>
</dbReference>
<proteinExistence type="predicted"/>
<protein>
    <submittedName>
        <fullName evidence="1">Uncharacterized protein</fullName>
    </submittedName>
</protein>
<name>A0A2G9TFN0_TELCI</name>
<sequence>MDLLTTALPKLPLFDKDEQALLQWELERQKLEAERLAKLQDHEVGGDDSELTSAGFLPASHISYASQSTGNGGLNER</sequence>
<reference evidence="1 2" key="1">
    <citation type="submission" date="2015-09" db="EMBL/GenBank/DDBJ databases">
        <title>Draft genome of the parasitic nematode Teladorsagia circumcincta isolate WARC Sus (inbred).</title>
        <authorList>
            <person name="Mitreva M."/>
        </authorList>
    </citation>
    <scope>NUCLEOTIDE SEQUENCE [LARGE SCALE GENOMIC DNA]</scope>
    <source>
        <strain evidence="1 2">S</strain>
    </source>
</reference>
<gene>
    <name evidence="1" type="ORF">TELCIR_21901</name>
</gene>
<organism evidence="1 2">
    <name type="scientific">Teladorsagia circumcincta</name>
    <name type="common">Brown stomach worm</name>
    <name type="synonym">Ostertagia circumcincta</name>
    <dbReference type="NCBI Taxonomy" id="45464"/>
    <lineage>
        <taxon>Eukaryota</taxon>
        <taxon>Metazoa</taxon>
        <taxon>Ecdysozoa</taxon>
        <taxon>Nematoda</taxon>
        <taxon>Chromadorea</taxon>
        <taxon>Rhabditida</taxon>
        <taxon>Rhabditina</taxon>
        <taxon>Rhabditomorpha</taxon>
        <taxon>Strongyloidea</taxon>
        <taxon>Trichostrongylidae</taxon>
        <taxon>Teladorsagia</taxon>
    </lineage>
</organism>
<dbReference type="OrthoDB" id="5851038at2759"/>
<dbReference type="Proteomes" id="UP000230423">
    <property type="component" value="Unassembled WGS sequence"/>
</dbReference>